<dbReference type="RefSeq" id="XP_060385992.1">
    <property type="nucleotide sequence ID" value="XM_060518993.1"/>
</dbReference>
<gene>
    <name evidence="3" type="ORF">CTAM01_02955</name>
</gene>
<keyword evidence="4" id="KW-1185">Reference proteome</keyword>
<comment type="caution">
    <text evidence="3">The sequence shown here is derived from an EMBL/GenBank/DDBJ whole genome shotgun (WGS) entry which is preliminary data.</text>
</comment>
<dbReference type="GeneID" id="85403231"/>
<sequence>MRPPCLVAFLCSVFLSAVQPPHLTIPSPLSKDPVSELSAMCHFNLSELLFMHSSCPLYALCSALPQVPVIGNVVRASSSNWSHGPRQGLPQLIPFTPYPLVFIRTTAHRPSHQQLFVRALLPQLPKEGADCLGLPTSLFLIADSSGLKHPSHTINSAPPDPYLSHEPDEPMACPSVCLSVHSRDGEPPLRPSSTGHSWARETGRSRL</sequence>
<dbReference type="EMBL" id="MLFU01000007">
    <property type="protein sequence ID" value="KAK1506623.1"/>
    <property type="molecule type" value="Genomic_DNA"/>
</dbReference>
<name>A0ABQ9RKK7_9PEZI</name>
<organism evidence="3 4">
    <name type="scientific">Colletotrichum tamarilloi</name>
    <dbReference type="NCBI Taxonomy" id="1209934"/>
    <lineage>
        <taxon>Eukaryota</taxon>
        <taxon>Fungi</taxon>
        <taxon>Dikarya</taxon>
        <taxon>Ascomycota</taxon>
        <taxon>Pezizomycotina</taxon>
        <taxon>Sordariomycetes</taxon>
        <taxon>Hypocreomycetidae</taxon>
        <taxon>Glomerellales</taxon>
        <taxon>Glomerellaceae</taxon>
        <taxon>Colletotrichum</taxon>
        <taxon>Colletotrichum acutatum species complex</taxon>
    </lineage>
</organism>
<evidence type="ECO:0000256" key="1">
    <source>
        <dbReference type="SAM" id="MobiDB-lite"/>
    </source>
</evidence>
<proteinExistence type="predicted"/>
<feature type="compositionally biased region" description="Basic and acidic residues" evidence="1">
    <location>
        <begin position="198"/>
        <end position="207"/>
    </location>
</feature>
<accession>A0ABQ9RKK7</accession>
<evidence type="ECO:0000313" key="4">
    <source>
        <dbReference type="Proteomes" id="UP001227543"/>
    </source>
</evidence>
<dbReference type="Proteomes" id="UP001227543">
    <property type="component" value="Unassembled WGS sequence"/>
</dbReference>
<protein>
    <submittedName>
        <fullName evidence="3">Uncharacterized protein</fullName>
    </submittedName>
</protein>
<keyword evidence="2" id="KW-0732">Signal</keyword>
<feature type="region of interest" description="Disordered" evidence="1">
    <location>
        <begin position="183"/>
        <end position="207"/>
    </location>
</feature>
<feature type="signal peptide" evidence="2">
    <location>
        <begin position="1"/>
        <end position="20"/>
    </location>
</feature>
<evidence type="ECO:0000256" key="2">
    <source>
        <dbReference type="SAM" id="SignalP"/>
    </source>
</evidence>
<reference evidence="3 4" key="1">
    <citation type="submission" date="2016-10" db="EMBL/GenBank/DDBJ databases">
        <title>The genome sequence of Colletotrichum fioriniae PJ7.</title>
        <authorList>
            <person name="Baroncelli R."/>
        </authorList>
    </citation>
    <scope>NUCLEOTIDE SEQUENCE [LARGE SCALE GENOMIC DNA]</scope>
    <source>
        <strain evidence="3 4">Tom-12</strain>
    </source>
</reference>
<feature type="chain" id="PRO_5046772073" evidence="2">
    <location>
        <begin position="21"/>
        <end position="207"/>
    </location>
</feature>
<evidence type="ECO:0000313" key="3">
    <source>
        <dbReference type="EMBL" id="KAK1506623.1"/>
    </source>
</evidence>